<accession>N9NAH8</accession>
<sequence length="125" mass="14039">MAEQAVGSIVMSVDGQDYDCSKFSAKKTTGNKRIATMNRKMKVKYKSKGVTLYDLTCSVVIPNSKDTVDWDSIEDARISIESPDGGFRETYIDCEVQDIGDSYDVNGETMRDLTLFAMDYLKETF</sequence>
<reference evidence="1 2" key="1">
    <citation type="submission" date="2013-02" db="EMBL/GenBank/DDBJ databases">
        <title>The Genome Sequence of Acinetobacter sp. ANC 3862.</title>
        <authorList>
            <consortium name="The Broad Institute Genome Sequencing Platform"/>
            <consortium name="The Broad Institute Genome Sequencing Center for Infectious Disease"/>
            <person name="Cerqueira G."/>
            <person name="Feldgarden M."/>
            <person name="Courvalin P."/>
            <person name="Perichon B."/>
            <person name="Grillot-Courvalin C."/>
            <person name="Clermont D."/>
            <person name="Rocha E."/>
            <person name="Yoon E.-J."/>
            <person name="Nemec A."/>
            <person name="Walker B."/>
            <person name="Young S.K."/>
            <person name="Zeng Q."/>
            <person name="Gargeya S."/>
            <person name="Fitzgerald M."/>
            <person name="Haas B."/>
            <person name="Abouelleil A."/>
            <person name="Alvarado L."/>
            <person name="Arachchi H.M."/>
            <person name="Berlin A.M."/>
            <person name="Chapman S.B."/>
            <person name="Dewar J."/>
            <person name="Goldberg J."/>
            <person name="Griggs A."/>
            <person name="Gujja S."/>
            <person name="Hansen M."/>
            <person name="Howarth C."/>
            <person name="Imamovic A."/>
            <person name="Larimer J."/>
            <person name="McCowan C."/>
            <person name="Murphy C."/>
            <person name="Neiman D."/>
            <person name="Pearson M."/>
            <person name="Priest M."/>
            <person name="Roberts A."/>
            <person name="Saif S."/>
            <person name="Shea T."/>
            <person name="Sisk P."/>
            <person name="Sykes S."/>
            <person name="Wortman J."/>
            <person name="Nusbaum C."/>
            <person name="Birren B."/>
        </authorList>
    </citation>
    <scope>NUCLEOTIDE SEQUENCE [LARGE SCALE GENOMIC DNA]</scope>
    <source>
        <strain evidence="1 2">ANC 3862</strain>
    </source>
</reference>
<dbReference type="eggNOG" id="ENOG5032TY9">
    <property type="taxonomic scope" value="Bacteria"/>
</dbReference>
<dbReference type="HOGENOM" id="CLU_162447_0_0_6"/>
<evidence type="ECO:0008006" key="3">
    <source>
        <dbReference type="Google" id="ProtNLM"/>
    </source>
</evidence>
<dbReference type="PATRIC" id="fig|1217705.3.peg.1052"/>
<evidence type="ECO:0000313" key="2">
    <source>
        <dbReference type="Proteomes" id="UP000013248"/>
    </source>
</evidence>
<proteinExistence type="predicted"/>
<dbReference type="AlphaFoldDB" id="N9NAH8"/>
<name>N9NAH8_9GAMM</name>
<dbReference type="RefSeq" id="WP_005215691.1">
    <property type="nucleotide sequence ID" value="NZ_KB850089.1"/>
</dbReference>
<organism evidence="1 2">
    <name type="scientific">Acinetobacter modestus</name>
    <dbReference type="NCBI Taxonomy" id="1776740"/>
    <lineage>
        <taxon>Bacteria</taxon>
        <taxon>Pseudomonadati</taxon>
        <taxon>Pseudomonadota</taxon>
        <taxon>Gammaproteobacteria</taxon>
        <taxon>Moraxellales</taxon>
        <taxon>Moraxellaceae</taxon>
        <taxon>Acinetobacter</taxon>
    </lineage>
</organism>
<protein>
    <recommendedName>
        <fullName evidence="3">Phage tail protein</fullName>
    </recommendedName>
</protein>
<dbReference type="STRING" id="1217705.F900_01097"/>
<gene>
    <name evidence="1" type="ORF">F900_01097</name>
</gene>
<comment type="caution">
    <text evidence="1">The sequence shown here is derived from an EMBL/GenBank/DDBJ whole genome shotgun (WGS) entry which is preliminary data.</text>
</comment>
<dbReference type="Proteomes" id="UP000013248">
    <property type="component" value="Unassembled WGS sequence"/>
</dbReference>
<evidence type="ECO:0000313" key="1">
    <source>
        <dbReference type="EMBL" id="ENX02651.1"/>
    </source>
</evidence>
<dbReference type="EMBL" id="APRP01000014">
    <property type="protein sequence ID" value="ENX02651.1"/>
    <property type="molecule type" value="Genomic_DNA"/>
</dbReference>